<name>A0AAX1TLE2_9FUSO</name>
<dbReference type="SMART" id="SM00382">
    <property type="entry name" value="AAA"/>
    <property type="match status" value="1"/>
</dbReference>
<dbReference type="CDD" id="cd00009">
    <property type="entry name" value="AAA"/>
    <property type="match status" value="1"/>
</dbReference>
<dbReference type="PROSITE" id="PS50045">
    <property type="entry name" value="SIGMA54_INTERACT_4"/>
    <property type="match status" value="1"/>
</dbReference>
<evidence type="ECO:0000256" key="3">
    <source>
        <dbReference type="ARBA" id="ARBA00023015"/>
    </source>
</evidence>
<gene>
    <name evidence="6" type="primary">zraR_4</name>
    <name evidence="6" type="ORF">NCTC12112_00500</name>
</gene>
<dbReference type="SUPFAM" id="SSF46689">
    <property type="entry name" value="Homeodomain-like"/>
    <property type="match status" value="1"/>
</dbReference>
<evidence type="ECO:0000256" key="4">
    <source>
        <dbReference type="ARBA" id="ARBA00023163"/>
    </source>
</evidence>
<keyword evidence="2" id="KW-0067">ATP-binding</keyword>
<keyword evidence="3" id="KW-0805">Transcription regulation</keyword>
<sequence length="586" mass="66415">MSKLKNIENHVKKYANIISNVIEAEVEIVDADLVRIAGTGLFQDKNNEIVSGVVYKEVINTKKSLLITEPRKHELCKKCNYKKECKEKLELSSPILYKDEVIGVIGLICTTDLQKNKVLSNLDSYLKFLEQIGDFISGKVYEYQNEIKTQEVNDVFKQILNNMDKCVLSLDANNYIVNANKPAMKTMKLGADYTSKQVNIVSKKLTILGKDIFEMTIDDKYFNMVGVSIPISSINEKAYTIFIFDNVNTDIPKSTKGNNESSALDAIIGESEVMQSLKNKIRKVADTKSTVLITGKSGTGKELVARAIHDSGERRNRPFIAINCGAIPDSLLESELFGYVKGAFSGASSEGRVGKFELANTGDIFLDEIGEMPYSLQVKLLRVLQERTLVRIGSNKLINLDLRVIAATNMDLKKMVEENKFREDLYYRLNVIPIEIPPLCERDHDLFLIIDKLIEKYNNIFNKYVHTIDDDVKEILKNYSWPGNVRELENIIEFMVNMADDSGRITKTMLYDNILKNKENVKSSKVISLNDSDDICTIEEMEKVMIKKALDLYKDDSNCKNKAADRLGIGIATLYRKIDKYKLNEV</sequence>
<dbReference type="FunFam" id="3.40.50.300:FF:000006">
    <property type="entry name" value="DNA-binding transcriptional regulator NtrC"/>
    <property type="match status" value="1"/>
</dbReference>
<dbReference type="InterPro" id="IPR009057">
    <property type="entry name" value="Homeodomain-like_sf"/>
</dbReference>
<evidence type="ECO:0000259" key="5">
    <source>
        <dbReference type="PROSITE" id="PS50045"/>
    </source>
</evidence>
<proteinExistence type="predicted"/>
<dbReference type="Gene3D" id="1.10.10.60">
    <property type="entry name" value="Homeodomain-like"/>
    <property type="match status" value="1"/>
</dbReference>
<dbReference type="GO" id="GO:0043565">
    <property type="term" value="F:sequence-specific DNA binding"/>
    <property type="evidence" value="ECO:0007669"/>
    <property type="project" value="InterPro"/>
</dbReference>
<dbReference type="Pfam" id="PF25601">
    <property type="entry name" value="AAA_lid_14"/>
    <property type="match status" value="1"/>
</dbReference>
<dbReference type="Gene3D" id="3.30.450.40">
    <property type="match status" value="1"/>
</dbReference>
<keyword evidence="1" id="KW-0547">Nucleotide-binding</keyword>
<dbReference type="PANTHER" id="PTHR32071:SF57">
    <property type="entry name" value="C4-DICARBOXYLATE TRANSPORT TRANSCRIPTIONAL REGULATORY PROTEIN DCTD"/>
    <property type="match status" value="1"/>
</dbReference>
<dbReference type="PROSITE" id="PS00688">
    <property type="entry name" value="SIGMA54_INTERACT_3"/>
    <property type="match status" value="1"/>
</dbReference>
<dbReference type="InterPro" id="IPR003593">
    <property type="entry name" value="AAA+_ATPase"/>
</dbReference>
<dbReference type="GO" id="GO:0005524">
    <property type="term" value="F:ATP binding"/>
    <property type="evidence" value="ECO:0007669"/>
    <property type="project" value="UniProtKB-KW"/>
</dbReference>
<dbReference type="Pfam" id="PF02954">
    <property type="entry name" value="HTH_8"/>
    <property type="match status" value="1"/>
</dbReference>
<dbReference type="Proteomes" id="UP000249008">
    <property type="component" value="Chromosome 1"/>
</dbReference>
<dbReference type="InterPro" id="IPR029016">
    <property type="entry name" value="GAF-like_dom_sf"/>
</dbReference>
<evidence type="ECO:0000313" key="7">
    <source>
        <dbReference type="Proteomes" id="UP000249008"/>
    </source>
</evidence>
<dbReference type="EMBL" id="LS483487">
    <property type="protein sequence ID" value="SQJ00145.1"/>
    <property type="molecule type" value="Genomic_DNA"/>
</dbReference>
<dbReference type="RefSeq" id="WP_005978381.1">
    <property type="nucleotide sequence ID" value="NZ_BAABXY010000001.1"/>
</dbReference>
<dbReference type="InterPro" id="IPR002197">
    <property type="entry name" value="HTH_Fis"/>
</dbReference>
<feature type="domain" description="Sigma-54 factor interaction" evidence="5">
    <location>
        <begin position="267"/>
        <end position="497"/>
    </location>
</feature>
<protein>
    <submittedName>
        <fullName evidence="6">Transcriptional regulatory protein ZraR</fullName>
    </submittedName>
</protein>
<dbReference type="SUPFAM" id="SSF52540">
    <property type="entry name" value="P-loop containing nucleoside triphosphate hydrolases"/>
    <property type="match status" value="1"/>
</dbReference>
<dbReference type="GeneID" id="78455091"/>
<dbReference type="InterPro" id="IPR027417">
    <property type="entry name" value="P-loop_NTPase"/>
</dbReference>
<dbReference type="KEGG" id="ful:C4N20_09725"/>
<dbReference type="InterPro" id="IPR002078">
    <property type="entry name" value="Sigma_54_int"/>
</dbReference>
<dbReference type="Pfam" id="PF00158">
    <property type="entry name" value="Sigma54_activat"/>
    <property type="match status" value="1"/>
</dbReference>
<evidence type="ECO:0000313" key="6">
    <source>
        <dbReference type="EMBL" id="SQJ00145.1"/>
    </source>
</evidence>
<organism evidence="6 7">
    <name type="scientific">Fusobacterium ulcerans</name>
    <dbReference type="NCBI Taxonomy" id="861"/>
    <lineage>
        <taxon>Bacteria</taxon>
        <taxon>Fusobacteriati</taxon>
        <taxon>Fusobacteriota</taxon>
        <taxon>Fusobacteriia</taxon>
        <taxon>Fusobacteriales</taxon>
        <taxon>Fusobacteriaceae</taxon>
        <taxon>Fusobacterium</taxon>
    </lineage>
</organism>
<evidence type="ECO:0000256" key="2">
    <source>
        <dbReference type="ARBA" id="ARBA00022840"/>
    </source>
</evidence>
<accession>A0AAX1TLE2</accession>
<dbReference type="PANTHER" id="PTHR32071">
    <property type="entry name" value="TRANSCRIPTIONAL REGULATORY PROTEIN"/>
    <property type="match status" value="1"/>
</dbReference>
<dbReference type="Gene3D" id="3.40.50.300">
    <property type="entry name" value="P-loop containing nucleotide triphosphate hydrolases"/>
    <property type="match status" value="1"/>
</dbReference>
<dbReference type="GO" id="GO:0006355">
    <property type="term" value="P:regulation of DNA-templated transcription"/>
    <property type="evidence" value="ECO:0007669"/>
    <property type="project" value="InterPro"/>
</dbReference>
<dbReference type="InterPro" id="IPR058031">
    <property type="entry name" value="AAA_lid_NorR"/>
</dbReference>
<dbReference type="InterPro" id="IPR025944">
    <property type="entry name" value="Sigma_54_int_dom_CS"/>
</dbReference>
<dbReference type="Gene3D" id="1.10.8.60">
    <property type="match status" value="1"/>
</dbReference>
<dbReference type="AlphaFoldDB" id="A0AAX1TLE2"/>
<evidence type="ECO:0000256" key="1">
    <source>
        <dbReference type="ARBA" id="ARBA00022741"/>
    </source>
</evidence>
<keyword evidence="4" id="KW-0804">Transcription</keyword>
<reference evidence="6 7" key="1">
    <citation type="submission" date="2018-06" db="EMBL/GenBank/DDBJ databases">
        <authorList>
            <consortium name="Pathogen Informatics"/>
            <person name="Doyle S."/>
        </authorList>
    </citation>
    <scope>NUCLEOTIDE SEQUENCE [LARGE SCALE GENOMIC DNA]</scope>
    <source>
        <strain evidence="6 7">NCTC12112</strain>
    </source>
</reference>